<gene>
    <name evidence="1" type="ORF">BV22DRAFT_1031329</name>
</gene>
<protein>
    <submittedName>
        <fullName evidence="1">Uncharacterized protein</fullName>
    </submittedName>
</protein>
<name>A0ACB8BR22_9AGAM</name>
<reference evidence="1" key="1">
    <citation type="journal article" date="2021" name="New Phytol.">
        <title>Evolutionary innovations through gain and loss of genes in the ectomycorrhizal Boletales.</title>
        <authorList>
            <person name="Wu G."/>
            <person name="Miyauchi S."/>
            <person name="Morin E."/>
            <person name="Kuo A."/>
            <person name="Drula E."/>
            <person name="Varga T."/>
            <person name="Kohler A."/>
            <person name="Feng B."/>
            <person name="Cao Y."/>
            <person name="Lipzen A."/>
            <person name="Daum C."/>
            <person name="Hundley H."/>
            <person name="Pangilinan J."/>
            <person name="Johnson J."/>
            <person name="Barry K."/>
            <person name="LaButti K."/>
            <person name="Ng V."/>
            <person name="Ahrendt S."/>
            <person name="Min B."/>
            <person name="Choi I.G."/>
            <person name="Park H."/>
            <person name="Plett J.M."/>
            <person name="Magnuson J."/>
            <person name="Spatafora J.W."/>
            <person name="Nagy L.G."/>
            <person name="Henrissat B."/>
            <person name="Grigoriev I.V."/>
            <person name="Yang Z.L."/>
            <person name="Xu J."/>
            <person name="Martin F.M."/>
        </authorList>
    </citation>
    <scope>NUCLEOTIDE SEQUENCE</scope>
    <source>
        <strain evidence="1">KUC20120723A-06</strain>
    </source>
</reference>
<dbReference type="EMBL" id="MU266360">
    <property type="protein sequence ID" value="KAH7927844.1"/>
    <property type="molecule type" value="Genomic_DNA"/>
</dbReference>
<proteinExistence type="predicted"/>
<evidence type="ECO:0000313" key="1">
    <source>
        <dbReference type="EMBL" id="KAH7927844.1"/>
    </source>
</evidence>
<accession>A0ACB8BR22</accession>
<organism evidence="1 2">
    <name type="scientific">Leucogyrophana mollusca</name>
    <dbReference type="NCBI Taxonomy" id="85980"/>
    <lineage>
        <taxon>Eukaryota</taxon>
        <taxon>Fungi</taxon>
        <taxon>Dikarya</taxon>
        <taxon>Basidiomycota</taxon>
        <taxon>Agaricomycotina</taxon>
        <taxon>Agaricomycetes</taxon>
        <taxon>Agaricomycetidae</taxon>
        <taxon>Boletales</taxon>
        <taxon>Boletales incertae sedis</taxon>
        <taxon>Leucogyrophana</taxon>
    </lineage>
</organism>
<sequence>MESSQVYHIKQQFTLGAYQALTSLPLPSPDSPDYTPTLLYKARAHIALGDTPSFLPQDTENLALRAVSALANGEDGLEALRDLCVEIEGAEEEEAEWEREMVRVLAATAFVRAGEIEEALETLSGAGRDATEAAAITAQIYLSLARPSLAQKTLDTALKVNPDSLVLQLAEASLSLVTGSQGISGEPYTPAVSFYTEQVANPSVSSPALLVGRGIARVMQGEVTAGRSDLEEATAVLERSGADKSSSAAEVLAALVVALGLGAGKKSEADEAWSRLTTTHPSHPMVSDLSAKASLFDECAAKFTVPPLVGAVA</sequence>
<keyword evidence="2" id="KW-1185">Reference proteome</keyword>
<dbReference type="Proteomes" id="UP000790709">
    <property type="component" value="Unassembled WGS sequence"/>
</dbReference>
<evidence type="ECO:0000313" key="2">
    <source>
        <dbReference type="Proteomes" id="UP000790709"/>
    </source>
</evidence>
<comment type="caution">
    <text evidence="1">The sequence shown here is derived from an EMBL/GenBank/DDBJ whole genome shotgun (WGS) entry which is preliminary data.</text>
</comment>